<accession>A0A940MWX0</accession>
<keyword evidence="3" id="KW-1185">Reference proteome</keyword>
<dbReference type="CDD" id="cd04301">
    <property type="entry name" value="NAT_SF"/>
    <property type="match status" value="1"/>
</dbReference>
<dbReference type="Proteomes" id="UP000677537">
    <property type="component" value="Unassembled WGS sequence"/>
</dbReference>
<name>A0A940MWX0_9PROT</name>
<dbReference type="Gene3D" id="3.40.630.30">
    <property type="match status" value="1"/>
</dbReference>
<sequence>MTQPFRIAPATSAPDLDEVARLFRGYAEALGLDLSFQGFEAELTSLPGRYAPPEGALLLARAGDGAPLGCAALRPLGAGSCEMKRLYVLPSARGLGLGRALVEAVLAAARAAGHREIRLDTLPGMAEAIALYRRAGFRPIPPYYETPVPGTIFLARPLEP</sequence>
<dbReference type="PANTHER" id="PTHR43305">
    <property type="entry name" value="FAMILY N-ACETYLTRANSFERASE, PUTATIVE (AFU_ORTHOLOGUE AFUA_2G01380)-RELATED"/>
    <property type="match status" value="1"/>
</dbReference>
<dbReference type="PANTHER" id="PTHR43305:SF1">
    <property type="entry name" value="FAMILY N-ACETYLTRANSFERASE, PUTATIVE (AFU_ORTHOLOGUE AFUA_2G01380)-RELATED"/>
    <property type="match status" value="1"/>
</dbReference>
<dbReference type="GO" id="GO:0016747">
    <property type="term" value="F:acyltransferase activity, transferring groups other than amino-acyl groups"/>
    <property type="evidence" value="ECO:0007669"/>
    <property type="project" value="InterPro"/>
</dbReference>
<dbReference type="Pfam" id="PF00583">
    <property type="entry name" value="Acetyltransf_1"/>
    <property type="match status" value="1"/>
</dbReference>
<reference evidence="2" key="1">
    <citation type="submission" date="2021-03" db="EMBL/GenBank/DDBJ databases">
        <authorList>
            <person name="So Y."/>
        </authorList>
    </citation>
    <scope>NUCLEOTIDE SEQUENCE</scope>
    <source>
        <strain evidence="2">SG15</strain>
    </source>
</reference>
<dbReference type="SUPFAM" id="SSF55729">
    <property type="entry name" value="Acyl-CoA N-acyltransferases (Nat)"/>
    <property type="match status" value="1"/>
</dbReference>
<dbReference type="AlphaFoldDB" id="A0A940MWX0"/>
<dbReference type="RefSeq" id="WP_209373968.1">
    <property type="nucleotide sequence ID" value="NZ_JAGIZA010000006.1"/>
</dbReference>
<dbReference type="InterPro" id="IPR052777">
    <property type="entry name" value="Acetyltransferase_Enz"/>
</dbReference>
<protein>
    <submittedName>
        <fullName evidence="2">GNAT family N-acetyltransferase</fullName>
    </submittedName>
</protein>
<proteinExistence type="predicted"/>
<dbReference type="InterPro" id="IPR000182">
    <property type="entry name" value="GNAT_dom"/>
</dbReference>
<evidence type="ECO:0000259" key="1">
    <source>
        <dbReference type="PROSITE" id="PS51186"/>
    </source>
</evidence>
<dbReference type="InterPro" id="IPR016181">
    <property type="entry name" value="Acyl_CoA_acyltransferase"/>
</dbReference>
<dbReference type="EMBL" id="JAGIZA010000006">
    <property type="protein sequence ID" value="MBP0493581.1"/>
    <property type="molecule type" value="Genomic_DNA"/>
</dbReference>
<feature type="domain" description="N-acetyltransferase" evidence="1">
    <location>
        <begin position="5"/>
        <end position="159"/>
    </location>
</feature>
<gene>
    <name evidence="2" type="ORF">J5Y10_12420</name>
</gene>
<evidence type="ECO:0000313" key="2">
    <source>
        <dbReference type="EMBL" id="MBP0493581.1"/>
    </source>
</evidence>
<comment type="caution">
    <text evidence="2">The sequence shown here is derived from an EMBL/GenBank/DDBJ whole genome shotgun (WGS) entry which is preliminary data.</text>
</comment>
<dbReference type="PROSITE" id="PS51186">
    <property type="entry name" value="GNAT"/>
    <property type="match status" value="1"/>
</dbReference>
<evidence type="ECO:0000313" key="3">
    <source>
        <dbReference type="Proteomes" id="UP000677537"/>
    </source>
</evidence>
<organism evidence="2 3">
    <name type="scientific">Roseomonas indoligenes</name>
    <dbReference type="NCBI Taxonomy" id="2820811"/>
    <lineage>
        <taxon>Bacteria</taxon>
        <taxon>Pseudomonadati</taxon>
        <taxon>Pseudomonadota</taxon>
        <taxon>Alphaproteobacteria</taxon>
        <taxon>Acetobacterales</taxon>
        <taxon>Roseomonadaceae</taxon>
        <taxon>Roseomonas</taxon>
    </lineage>
</organism>